<evidence type="ECO:0000313" key="7">
    <source>
        <dbReference type="EMBL" id="CAE4646676.1"/>
    </source>
</evidence>
<dbReference type="GO" id="GO:0009539">
    <property type="term" value="C:photosystem II reaction center"/>
    <property type="evidence" value="ECO:0007669"/>
    <property type="project" value="InterPro"/>
</dbReference>
<organism evidence="6">
    <name type="scientific">Alexandrium monilatum</name>
    <dbReference type="NCBI Taxonomy" id="311494"/>
    <lineage>
        <taxon>Eukaryota</taxon>
        <taxon>Sar</taxon>
        <taxon>Alveolata</taxon>
        <taxon>Dinophyceae</taxon>
        <taxon>Gonyaulacales</taxon>
        <taxon>Pyrocystaceae</taxon>
        <taxon>Alexandrium</taxon>
    </lineage>
</organism>
<keyword evidence="2 5" id="KW-0812">Transmembrane</keyword>
<dbReference type="SUPFAM" id="SSF161017">
    <property type="entry name" value="Photosystem II reaction center protein L, PsbL"/>
    <property type="match status" value="1"/>
</dbReference>
<dbReference type="InterPro" id="IPR037266">
    <property type="entry name" value="PSII_PsbL_sf"/>
</dbReference>
<dbReference type="GO" id="GO:0015979">
    <property type="term" value="P:photosynthesis"/>
    <property type="evidence" value="ECO:0007669"/>
    <property type="project" value="InterPro"/>
</dbReference>
<name>A0A6T1KSA8_9DINO</name>
<evidence type="ECO:0000256" key="4">
    <source>
        <dbReference type="ARBA" id="ARBA00023136"/>
    </source>
</evidence>
<evidence type="ECO:0000256" key="2">
    <source>
        <dbReference type="ARBA" id="ARBA00022692"/>
    </source>
</evidence>
<proteinExistence type="predicted"/>
<dbReference type="InterPro" id="IPR003372">
    <property type="entry name" value="PSII_PsbL"/>
</dbReference>
<evidence type="ECO:0000256" key="5">
    <source>
        <dbReference type="SAM" id="Phobius"/>
    </source>
</evidence>
<reference evidence="6" key="1">
    <citation type="submission" date="2021-01" db="EMBL/GenBank/DDBJ databases">
        <authorList>
            <person name="Corre E."/>
            <person name="Pelletier E."/>
            <person name="Niang G."/>
            <person name="Scheremetjew M."/>
            <person name="Finn R."/>
            <person name="Kale V."/>
            <person name="Holt S."/>
            <person name="Cochrane G."/>
            <person name="Meng A."/>
            <person name="Brown T."/>
            <person name="Cohen L."/>
        </authorList>
    </citation>
    <scope>NUCLEOTIDE SEQUENCE</scope>
    <source>
        <strain evidence="6">CCMP3105</strain>
    </source>
</reference>
<evidence type="ECO:0000256" key="1">
    <source>
        <dbReference type="ARBA" id="ARBA00004167"/>
    </source>
</evidence>
<evidence type="ECO:0000256" key="3">
    <source>
        <dbReference type="ARBA" id="ARBA00022989"/>
    </source>
</evidence>
<protein>
    <recommendedName>
        <fullName evidence="8">Photosystem II reaction center protein L</fullName>
    </recommendedName>
</protein>
<evidence type="ECO:0008006" key="8">
    <source>
        <dbReference type="Google" id="ProtNLM"/>
    </source>
</evidence>
<accession>A0A6T1KSA8</accession>
<dbReference type="AlphaFoldDB" id="A0A6T1KSA8"/>
<evidence type="ECO:0000313" key="6">
    <source>
        <dbReference type="EMBL" id="CAE4646674.1"/>
    </source>
</evidence>
<dbReference type="Pfam" id="PF02419">
    <property type="entry name" value="PsbL"/>
    <property type="match status" value="1"/>
</dbReference>
<sequence>MAQVFFSSASTPLSLCGVLEAMAVRRPMLCIAVFALAAVWMLQVASPAAEQQDLFVVSTPMLRATGVKGTFTGAQQVTTAPGVSMQALPEPRPNDAMLPVDLNRSSLYWGLLCILVLSVLFSSYFFN</sequence>
<keyword evidence="4 5" id="KW-0472">Membrane</keyword>
<feature type="transmembrane region" description="Helical" evidence="5">
    <location>
        <begin position="107"/>
        <end position="126"/>
    </location>
</feature>
<keyword evidence="3 5" id="KW-1133">Transmembrane helix</keyword>
<dbReference type="EMBL" id="HBNR01071560">
    <property type="protein sequence ID" value="CAE4646676.1"/>
    <property type="molecule type" value="Transcribed_RNA"/>
</dbReference>
<gene>
    <name evidence="6" type="ORF">AMON00008_LOCUS50695</name>
    <name evidence="7" type="ORF">AMON00008_LOCUS50696</name>
</gene>
<comment type="subcellular location">
    <subcellularLocation>
        <location evidence="1">Membrane</location>
        <topology evidence="1">Single-pass membrane protein</topology>
    </subcellularLocation>
</comment>
<dbReference type="GO" id="GO:0005737">
    <property type="term" value="C:cytoplasm"/>
    <property type="evidence" value="ECO:0007669"/>
    <property type="project" value="UniProtKB-ARBA"/>
</dbReference>
<dbReference type="EMBL" id="HBNR01071558">
    <property type="protein sequence ID" value="CAE4646674.1"/>
    <property type="molecule type" value="Transcribed_RNA"/>
</dbReference>